<keyword evidence="2" id="KW-1133">Transmembrane helix</keyword>
<reference evidence="3" key="1">
    <citation type="submission" date="2022-08" db="EMBL/GenBank/DDBJ databases">
        <authorList>
            <person name="Tistechok S."/>
            <person name="Samborskyy M."/>
            <person name="Roman I."/>
        </authorList>
    </citation>
    <scope>NUCLEOTIDE SEQUENCE</scope>
    <source>
        <strain evidence="3">DSM 103496</strain>
    </source>
</reference>
<feature type="transmembrane region" description="Helical" evidence="2">
    <location>
        <begin position="20"/>
        <end position="41"/>
    </location>
</feature>
<accession>A0A9X2VW94</accession>
<organism evidence="3 4">
    <name type="scientific">Umezawaea endophytica</name>
    <dbReference type="NCBI Taxonomy" id="1654476"/>
    <lineage>
        <taxon>Bacteria</taxon>
        <taxon>Bacillati</taxon>
        <taxon>Actinomycetota</taxon>
        <taxon>Actinomycetes</taxon>
        <taxon>Pseudonocardiales</taxon>
        <taxon>Pseudonocardiaceae</taxon>
        <taxon>Umezawaea</taxon>
    </lineage>
</organism>
<evidence type="ECO:0000256" key="1">
    <source>
        <dbReference type="SAM" id="MobiDB-lite"/>
    </source>
</evidence>
<comment type="caution">
    <text evidence="3">The sequence shown here is derived from an EMBL/GenBank/DDBJ whole genome shotgun (WGS) entry which is preliminary data.</text>
</comment>
<dbReference type="AlphaFoldDB" id="A0A9X2VW94"/>
<protein>
    <submittedName>
        <fullName evidence="3">Uncharacterized protein</fullName>
    </submittedName>
</protein>
<keyword evidence="4" id="KW-1185">Reference proteome</keyword>
<keyword evidence="2" id="KW-0472">Membrane</keyword>
<feature type="region of interest" description="Disordered" evidence="1">
    <location>
        <begin position="44"/>
        <end position="65"/>
    </location>
</feature>
<evidence type="ECO:0000313" key="4">
    <source>
        <dbReference type="Proteomes" id="UP001141259"/>
    </source>
</evidence>
<keyword evidence="2" id="KW-0812">Transmembrane</keyword>
<sequence length="153" mass="16059">MNLLELTEAFDRRHVDVRCVLGRFVMVGTVVLLLAGCGGAVTEPGPARDDESVTESVPARDDEGDARAAAQQYAVALDANDEAAATRLTCTGTDSGALFPAFGGIKRTLPKEATKVSTVHVSSEQATVELALYGGGKTAVSLARKDGRWCVSY</sequence>
<dbReference type="RefSeq" id="WP_259629230.1">
    <property type="nucleotide sequence ID" value="NZ_JANYMP010000037.1"/>
</dbReference>
<dbReference type="EMBL" id="JANYMP010000037">
    <property type="protein sequence ID" value="MCS7483776.1"/>
    <property type="molecule type" value="Genomic_DNA"/>
</dbReference>
<evidence type="ECO:0000256" key="2">
    <source>
        <dbReference type="SAM" id="Phobius"/>
    </source>
</evidence>
<evidence type="ECO:0000313" key="3">
    <source>
        <dbReference type="EMBL" id="MCS7483776.1"/>
    </source>
</evidence>
<proteinExistence type="predicted"/>
<name>A0A9X2VW94_9PSEU</name>
<gene>
    <name evidence="3" type="ORF">NZH93_43645</name>
</gene>
<dbReference type="Proteomes" id="UP001141259">
    <property type="component" value="Unassembled WGS sequence"/>
</dbReference>